<feature type="region of interest" description="Disordered" evidence="1">
    <location>
        <begin position="403"/>
        <end position="528"/>
    </location>
</feature>
<protein>
    <recommendedName>
        <fullName evidence="4">AAA ATPase domain-containing protein</fullName>
    </recommendedName>
</protein>
<evidence type="ECO:0000313" key="2">
    <source>
        <dbReference type="EMBL" id="MDN4488637.1"/>
    </source>
</evidence>
<dbReference type="SUPFAM" id="SSF52540">
    <property type="entry name" value="P-loop containing nucleoside triphosphate hydrolases"/>
    <property type="match status" value="1"/>
</dbReference>
<evidence type="ECO:0008006" key="4">
    <source>
        <dbReference type="Google" id="ProtNLM"/>
    </source>
</evidence>
<reference evidence="2" key="1">
    <citation type="submission" date="2023-06" db="EMBL/GenBank/DDBJ databases">
        <title>Sysu t00039.</title>
        <authorList>
            <person name="Gao L."/>
            <person name="Fang B.-Z."/>
            <person name="Li W.-J."/>
        </authorList>
    </citation>
    <scope>NUCLEOTIDE SEQUENCE</scope>
    <source>
        <strain evidence="2">SYSU T00039</strain>
    </source>
</reference>
<dbReference type="EMBL" id="JAUHPX010000006">
    <property type="protein sequence ID" value="MDN4488637.1"/>
    <property type="molecule type" value="Genomic_DNA"/>
</dbReference>
<dbReference type="RefSeq" id="WP_301120749.1">
    <property type="nucleotide sequence ID" value="NZ_JAUHPX010000006.1"/>
</dbReference>
<evidence type="ECO:0000313" key="3">
    <source>
        <dbReference type="Proteomes" id="UP001172737"/>
    </source>
</evidence>
<dbReference type="Gene3D" id="3.40.50.300">
    <property type="entry name" value="P-loop containing nucleotide triphosphate hydrolases"/>
    <property type="match status" value="1"/>
</dbReference>
<comment type="caution">
    <text evidence="2">The sequence shown here is derived from an EMBL/GenBank/DDBJ whole genome shotgun (WGS) entry which is preliminary data.</text>
</comment>
<feature type="compositionally biased region" description="Polar residues" evidence="1">
    <location>
        <begin position="434"/>
        <end position="444"/>
    </location>
</feature>
<proteinExistence type="predicted"/>
<accession>A0AAW7M4D4</accession>
<organism evidence="2 3">
    <name type="scientific">Demequina lignilytica</name>
    <dbReference type="NCBI Taxonomy" id="3051663"/>
    <lineage>
        <taxon>Bacteria</taxon>
        <taxon>Bacillati</taxon>
        <taxon>Actinomycetota</taxon>
        <taxon>Actinomycetes</taxon>
        <taxon>Micrococcales</taxon>
        <taxon>Demequinaceae</taxon>
        <taxon>Demequina</taxon>
    </lineage>
</organism>
<keyword evidence="3" id="KW-1185">Reference proteome</keyword>
<dbReference type="InterPro" id="IPR027417">
    <property type="entry name" value="P-loop_NTPase"/>
</dbReference>
<name>A0AAW7M4D4_9MICO</name>
<sequence>MPIAELASEMANNVNPSALTALGRVWSPKTVKRLRESIGLPSGGQFDAKVVAPFLKHLQTPGGSMQTRALDALASAHPVNAAQVPEHVATALLQCDASEIDLETEVPRVVLEGLVALCLDEDPLGDLVLLQAAHSGESRGALALALLADTVPAAREAYGSLASAYPSLPEAPPTRADVRALLEGAADGSSVSARVVESDTSPAQPSANSVVEFEPGHMHADRELADTLGLEELEELIGKRWDGAIEDSAGVAAALAEGTMPSTDELERLHGFLDALGAAADEYGARGRDELRDVLEDLRRDFIDPARAWLRRLVEMTGPDELASDIDAVAAKADEASRMPQHDSDAGLEALLTLIDLVSEPAEGASGGLGATFEAQTLAAEGLPDHPVLVMAAGRGLITVPRLDVGMNGDEDSPDDAKEPTAAEASGTARVENSETSGTEQSATDALEDSQSGDRAARAEATEQDDDAASDDGTNSEGPPDSSLDATGQGIELGSTEVVADEPGDDNAASVGNVSRGSGGLAAEVASDAVESPEYAGVAREDPWQGESPSDIACLVRDGRELLAYMVAERTGTATERVAALRAFAAAWNCKPGRLATDLADIWPDADAVATLSGGDLRLLLAASTRLALSLGYDPTGQIGSLSSSISFEGYPQARALEEIIQFAARNFERPTVKPDAAPASDHWTSLATSARETLAAIANSKINYQRASKIMHFLARNNEAIGTHLNLLAETAENEAAGVAVPRETWDRLREGARQFSGKDARARLIAYADEHVSVRTQLRQEVEAGARQRMLSYFDDVEALSEQVSELRAETIAAVRAGRNDAGASEFFAACDSLTEFEVRSVGDAAIARLIQWLREDGVASAETFAAALAQEMAPLFEVERDERGNLARDPEMHELDALRSPRDPMEVARGYLERGNGEAAEQWIDRQGIERSEELEDLLRDSAALSAKRFRIRYSETARLVARVQALGVDSKGEPKGRDAVVGATAQLAGASTVHDERRYDLALQALDDVAQSAMSLLDGVQTNLRERAHRVVDETDRTRILRLIDSGDEPLAVEYLTFAEDGEPLPVADSFESDDFAEFFPDVVEAAEAKRGDRSSSIERARVHLGAVTTPTHERLGAGLRAWGDLEREKQGRRFKENLTSVLRMLGLVPDASGWFREQGRSRRADFASFVVGASPIDGSYVPLFGSKAHGRFDLTLVWDDVHDPQKLLQYVDTDRQNEPNIILYFGVLSVDQRTQLRRLTTRRGTSFSPMIIDAAVIAWLSTRSEPTWKATQRVTLPFTTINPYAPFAGGEVPDEVFVGRERERKEIIDASGSMFVYGGRQLGKSALLRKVERGLNGQRDGNGSTSAGRTTAVYLDLKAANIGEAQRASALWPELAQRLIKADVLSAQRQKWTADNVVAGIERWLESDPSRRLLLLLDEADNFLTEDASETASGGLGGFPVLQRLKGLMENSHRRFKPVFAGLHQVQRFHDMPNTPVAHGGRDTLIGPLTPSEAQNLVNDPLRALGYEFASSETIWRLLLLTNYQASLIQIACEALVNHMSERGLTKGGGRIQITTQDVEDVYAKPEVREGIRERFHWTINLDNRYRVIALVTAVLSFEADAGTAFSPRDLHLACADYWPQGFAQGAISSAEFRRYLDEMKGLGVLHRRETGDYVLRSPNIRSLLGTRQQIEEELLEVAEGLEVAPTYNPALNRRIIRPRESSGGDVRSPLADADLARLLDRTDPIQFVIGTEALGIARVAQTLLETAEQRSTPSTRVTPQHLSQRLRSDLERHIILDLLDSHLSTEACQQAIRKLSNTPGADATVIAAIDGPVDVNAYGERFPTIRLARWTTDGLRTIQDSGFSTQGEREALRQATGGWPELVEKALGLVAGGQARDAALEEAIEVVRDPELARHFLQSTGVRPEWILPWVKEFGESTSRGLMALPPLTPELLDLIDDSDHPAVEVIEHLELVDAVEWVDNGVLVDAHVVTAAAQLLR</sequence>
<gene>
    <name evidence="2" type="ORF">QQX10_10705</name>
</gene>
<evidence type="ECO:0000256" key="1">
    <source>
        <dbReference type="SAM" id="MobiDB-lite"/>
    </source>
</evidence>
<dbReference type="Proteomes" id="UP001172737">
    <property type="component" value="Unassembled WGS sequence"/>
</dbReference>